<gene>
    <name evidence="1" type="ORF">Prum_010690</name>
</gene>
<dbReference type="Proteomes" id="UP000482960">
    <property type="component" value="Unassembled WGS sequence"/>
</dbReference>
<dbReference type="RefSeq" id="WP_246277651.1">
    <property type="nucleotide sequence ID" value="NZ_BAABJB010000033.1"/>
</dbReference>
<dbReference type="AlphaFoldDB" id="A0A6V8L017"/>
<evidence type="ECO:0008006" key="3">
    <source>
        <dbReference type="Google" id="ProtNLM"/>
    </source>
</evidence>
<comment type="caution">
    <text evidence="1">The sequence shown here is derived from an EMBL/GenBank/DDBJ whole genome shotgun (WGS) entry which is preliminary data.</text>
</comment>
<sequence length="57" mass="6041">MAWAFERHQIGELTASLVFCTFVTGGMLGVLAASVLEKSGPRAASCRLDELAGAFRP</sequence>
<proteinExistence type="predicted"/>
<evidence type="ECO:0000313" key="1">
    <source>
        <dbReference type="EMBL" id="GFJ87427.1"/>
    </source>
</evidence>
<reference evidence="1 2" key="2">
    <citation type="submission" date="2020-03" db="EMBL/GenBank/DDBJ databases">
        <authorList>
            <person name="Ichikawa N."/>
            <person name="Kimura A."/>
            <person name="Kitahashi Y."/>
            <person name="Uohara A."/>
        </authorList>
    </citation>
    <scope>NUCLEOTIDE SEQUENCE [LARGE SCALE GENOMIC DNA]</scope>
    <source>
        <strain evidence="1 2">NBRC 108638</strain>
    </source>
</reference>
<reference evidence="1 2" key="1">
    <citation type="submission" date="2020-03" db="EMBL/GenBank/DDBJ databases">
        <title>Whole genome shotgun sequence of Phytohabitans rumicis NBRC 108638.</title>
        <authorList>
            <person name="Komaki H."/>
            <person name="Tamura T."/>
        </authorList>
    </citation>
    <scope>NUCLEOTIDE SEQUENCE [LARGE SCALE GENOMIC DNA]</scope>
    <source>
        <strain evidence="1 2">NBRC 108638</strain>
    </source>
</reference>
<keyword evidence="2" id="KW-1185">Reference proteome</keyword>
<dbReference type="EMBL" id="BLPG01000001">
    <property type="protein sequence ID" value="GFJ87427.1"/>
    <property type="molecule type" value="Genomic_DNA"/>
</dbReference>
<organism evidence="1 2">
    <name type="scientific">Phytohabitans rumicis</name>
    <dbReference type="NCBI Taxonomy" id="1076125"/>
    <lineage>
        <taxon>Bacteria</taxon>
        <taxon>Bacillati</taxon>
        <taxon>Actinomycetota</taxon>
        <taxon>Actinomycetes</taxon>
        <taxon>Micromonosporales</taxon>
        <taxon>Micromonosporaceae</taxon>
    </lineage>
</organism>
<name>A0A6V8L017_9ACTN</name>
<evidence type="ECO:0000313" key="2">
    <source>
        <dbReference type="Proteomes" id="UP000482960"/>
    </source>
</evidence>
<protein>
    <recommendedName>
        <fullName evidence="3">Major facilitator superfamily (MFS) profile domain-containing protein</fullName>
    </recommendedName>
</protein>
<accession>A0A6V8L017</accession>